<dbReference type="InterPro" id="IPR000210">
    <property type="entry name" value="BTB/POZ_dom"/>
</dbReference>
<dbReference type="Gene3D" id="3.30.710.10">
    <property type="entry name" value="Potassium Channel Kv1.1, Chain A"/>
    <property type="match status" value="1"/>
</dbReference>
<feature type="region of interest" description="Disordered" evidence="1">
    <location>
        <begin position="454"/>
        <end position="500"/>
    </location>
</feature>
<dbReference type="SUPFAM" id="SSF54695">
    <property type="entry name" value="POZ domain"/>
    <property type="match status" value="1"/>
</dbReference>
<feature type="domain" description="BTB" evidence="2">
    <location>
        <begin position="843"/>
        <end position="911"/>
    </location>
</feature>
<dbReference type="Proteomes" id="UP001378592">
    <property type="component" value="Unassembled WGS sequence"/>
</dbReference>
<organism evidence="3 4">
    <name type="scientific">Gryllus longicercus</name>
    <dbReference type="NCBI Taxonomy" id="2509291"/>
    <lineage>
        <taxon>Eukaryota</taxon>
        <taxon>Metazoa</taxon>
        <taxon>Ecdysozoa</taxon>
        <taxon>Arthropoda</taxon>
        <taxon>Hexapoda</taxon>
        <taxon>Insecta</taxon>
        <taxon>Pterygota</taxon>
        <taxon>Neoptera</taxon>
        <taxon>Polyneoptera</taxon>
        <taxon>Orthoptera</taxon>
        <taxon>Ensifera</taxon>
        <taxon>Gryllidea</taxon>
        <taxon>Grylloidea</taxon>
        <taxon>Gryllidae</taxon>
        <taxon>Gryllinae</taxon>
        <taxon>Gryllus</taxon>
    </lineage>
</organism>
<dbReference type="EMBL" id="JAZDUA010000293">
    <property type="protein sequence ID" value="KAK7861932.1"/>
    <property type="molecule type" value="Genomic_DNA"/>
</dbReference>
<dbReference type="CDD" id="cd18186">
    <property type="entry name" value="BTB_POZ_ZBTB_KLHL-like"/>
    <property type="match status" value="1"/>
</dbReference>
<dbReference type="InterPro" id="IPR000225">
    <property type="entry name" value="Armadillo"/>
</dbReference>
<dbReference type="InterPro" id="IPR016024">
    <property type="entry name" value="ARM-type_fold"/>
</dbReference>
<comment type="caution">
    <text evidence="3">The sequence shown here is derived from an EMBL/GenBank/DDBJ whole genome shotgun (WGS) entry which is preliminary data.</text>
</comment>
<dbReference type="SMART" id="SM00185">
    <property type="entry name" value="ARM"/>
    <property type="match status" value="4"/>
</dbReference>
<sequence>MFGSSSVTSAFTHLKDSSNSVVFEALVIIRKFIAKNEHNVKVVREKNVLKDLVNILGKSNEKNLDITLSILGNCCLENESRIELLHLGIVKAVVTVFNSTGRDAIQGRACRVIGNLALTYTIAVELHKENVINGLINLVDSGGNNSIASQQMAVRALRILWAVESERVAMLDLNVIQKVAMLLTTPYENKEQKELLKTVIKALTVFTHRCSEQCAFQVHADGSVLQTLLSYFSKDEIKSSVIICVYNLCHIGSSRPILGSAGVVKIIVKELAVLSFQMSEPTESQSALISCLCLLCRESVNRAKIRRAGGLPIILSILRDCPKTSLQTTALHALLLFVYDEVSLQELLKEGLITVLVTKLSEFVKSHGSEHSHEVMNVAKIHIHSKKRHLSSDSSSNFSNKTDEEGNVEISEKSKQASEVNDVSDTKNRSENWKRFRISSPSYQAVVQEIGFPKRSNKKSCNSSGITSPTHSGDFLLKMNSPERSVGSDSYQMGDWSPGSPRSMCFSPESSPAYGRQWSLSPTSMQTSPFDVWSSTSSPVSHSSIDCDIPEVYSPVCQDAQSDDDGNDDNDNDDICKGNECVSIAHVSDNMSEECDSNTPSIQCDSPNTNWEILSESSFNGGLLSSREESDLLILISRVSHMEIVVEDLVLKNTLSTLLNYIRLLRNPLPRAGRILARIVRTHHYFIHLVCQQFVLNIYASLCEPLHSACGSCERLNSIAKNLISKLSIVAESGFGEGELSHNLLKAEKTIRETVAVTVPFVIKTHKLLRKLLIDCKGLDILHDMVKSSPKTPSSLFEFIPISLSILAASLQINSPVDSNYQGNKHFSTNKLEAELKETISSDSVTIRFDNGEEVTTSKSFLSEHSPVFEAMLQGSFKEAEQECISLQDVSPLAFRHLLHIMKLGTIPCSIPSLTLTTALELLLVLDRFLLPGSKELSELIINQFLQSCSTFDVYSSILMYSGTLEVFDNLRIKTIEYLLASNMSVKKRRDIFSKLLESQCSLQVEKDVFNVLCEGLNRKCK</sequence>
<dbReference type="AlphaFoldDB" id="A0AAN9VIE4"/>
<dbReference type="GO" id="GO:0009653">
    <property type="term" value="P:anatomical structure morphogenesis"/>
    <property type="evidence" value="ECO:0007669"/>
    <property type="project" value="TreeGrafter"/>
</dbReference>
<dbReference type="Pfam" id="PF00651">
    <property type="entry name" value="BTB"/>
    <property type="match status" value="1"/>
</dbReference>
<evidence type="ECO:0000313" key="4">
    <source>
        <dbReference type="Proteomes" id="UP001378592"/>
    </source>
</evidence>
<evidence type="ECO:0000313" key="3">
    <source>
        <dbReference type="EMBL" id="KAK7861932.1"/>
    </source>
</evidence>
<proteinExistence type="predicted"/>
<dbReference type="PROSITE" id="PS50097">
    <property type="entry name" value="BTB"/>
    <property type="match status" value="1"/>
</dbReference>
<dbReference type="Gene3D" id="1.25.10.10">
    <property type="entry name" value="Leucine-rich Repeat Variant"/>
    <property type="match status" value="2"/>
</dbReference>
<dbReference type="PANTHER" id="PTHR23312:SF8">
    <property type="entry name" value="ARMADILLO REPEAT-CONTAINING PROTEIN 5"/>
    <property type="match status" value="1"/>
</dbReference>
<dbReference type="InterPro" id="IPR011989">
    <property type="entry name" value="ARM-like"/>
</dbReference>
<dbReference type="InterPro" id="IPR011333">
    <property type="entry name" value="SKP1/BTB/POZ_sf"/>
</dbReference>
<feature type="compositionally biased region" description="Polar residues" evidence="1">
    <location>
        <begin position="459"/>
        <end position="471"/>
    </location>
</feature>
<dbReference type="GO" id="GO:0005829">
    <property type="term" value="C:cytosol"/>
    <property type="evidence" value="ECO:0007669"/>
    <property type="project" value="TreeGrafter"/>
</dbReference>
<dbReference type="Pfam" id="PF24768">
    <property type="entry name" value="ARM_ARMC5"/>
    <property type="match status" value="1"/>
</dbReference>
<protein>
    <recommendedName>
        <fullName evidence="2">BTB domain-containing protein</fullName>
    </recommendedName>
</protein>
<dbReference type="SMART" id="SM00225">
    <property type="entry name" value="BTB"/>
    <property type="match status" value="1"/>
</dbReference>
<gene>
    <name evidence="3" type="ORF">R5R35_009393</name>
</gene>
<dbReference type="InterPro" id="IPR055445">
    <property type="entry name" value="ARM_ARMC5"/>
</dbReference>
<dbReference type="PANTHER" id="PTHR23312">
    <property type="entry name" value="ARMC5 ARMADILLO REPEAT-CONTAINING -RELATED"/>
    <property type="match status" value="1"/>
</dbReference>
<accession>A0AAN9VIE4</accession>
<dbReference type="SUPFAM" id="SSF48371">
    <property type="entry name" value="ARM repeat"/>
    <property type="match status" value="1"/>
</dbReference>
<feature type="region of interest" description="Disordered" evidence="1">
    <location>
        <begin position="387"/>
        <end position="430"/>
    </location>
</feature>
<reference evidence="3 4" key="1">
    <citation type="submission" date="2024-03" db="EMBL/GenBank/DDBJ databases">
        <title>The genome assembly and annotation of the cricket Gryllus longicercus Weissman &amp; Gray.</title>
        <authorList>
            <person name="Szrajer S."/>
            <person name="Gray D."/>
            <person name="Ylla G."/>
        </authorList>
    </citation>
    <scope>NUCLEOTIDE SEQUENCE [LARGE SCALE GENOMIC DNA]</scope>
    <source>
        <strain evidence="3">DAG 2021-001</strain>
        <tissue evidence="3">Whole body minus gut</tissue>
    </source>
</reference>
<keyword evidence="4" id="KW-1185">Reference proteome</keyword>
<evidence type="ECO:0000256" key="1">
    <source>
        <dbReference type="SAM" id="MobiDB-lite"/>
    </source>
</evidence>
<evidence type="ECO:0000259" key="2">
    <source>
        <dbReference type="PROSITE" id="PS50097"/>
    </source>
</evidence>
<name>A0AAN9VIE4_9ORTH</name>